<dbReference type="AlphaFoldDB" id="A0A3Q0HHW0"/>
<comment type="similarity">
    <text evidence="1">Belongs to the SEC6 family.</text>
</comment>
<evidence type="ECO:0000256" key="1">
    <source>
        <dbReference type="ARBA" id="ARBA00009447"/>
    </source>
</evidence>
<dbReference type="Proteomes" id="UP000189705">
    <property type="component" value="Unplaced"/>
</dbReference>
<proteinExistence type="inferred from homology"/>
<sequence length="825" mass="90904">MPGAVPAPGPPASHCPSQRGAVSGKSPPLCTTQPGQNPGVRLRPLNPTPLPLPEKDSGVRMASLEPLDTTLEPLATSIWAARASTPRLALHAPVPFRSYGEPRSPASRGAPASGHAVMPVLKNLAKLKVPVGGTEALILPSTNPFTPGSEEEEANTRLPNGDVREQWCQQRRATLERLVGLSPFRKKGPERGSFLGRLLLGPEAEPSLRVPKHRKPRRRSEDFSLLQCRKPSLGEAERDSPGDTLRRMAFLKLGRGAWPRRASLADQPRPAKAPEPGPVAEELESELDSEPVTEAKEPLSVLEILELIQRRDLLAADTHILELEAECERAEDGGRQAKDVELLYEALLRQLWALLAEALQAPGPYIPLALLVGVLEQEELADERWLVARGSGGLRPRALRERWAKAVAQAVGERLGQCAKDAPEALPARLDRLAQCAVRDLRALRCYQLGVYPPAYGAFGIYARSYHHALAQHLAALARQPLSIADLYALLQWHCNTYHQVVLGQPDIAPLLGAEELGPLLPLDTQRSLEEACLSAVEAKIMAELARELQADEEQWGCEPGSKDVRESLSSRVITVLQTHVDRAPQITPEFGAQMARGCLASLASFLQSFQRKVERFHAGQGEGSPPADAYLDRTIALVNCCPPFRAFVEQLGCCDPPESKDTHGQASACLDRVSQLCQRALAQRLLEDLKPYFNKLMKHKWLTSSEAFDTIIALFRDYAQRLRRMRPEPYQELVAELHRRVLVEYVRPLLQVRIVCTSAKMRARLAAKLSDEARQLQDLFSRLESTASWLNAAVPHLADIVGLEDTASVQMEVGLLVRDFPDVR</sequence>
<gene>
    <name evidence="4" type="primary">EXOC3L2</name>
</gene>
<dbReference type="GO" id="GO:0000149">
    <property type="term" value="F:SNARE binding"/>
    <property type="evidence" value="ECO:0007669"/>
    <property type="project" value="TreeGrafter"/>
</dbReference>
<feature type="compositionally biased region" description="Pro residues" evidence="2">
    <location>
        <begin position="1"/>
        <end position="13"/>
    </location>
</feature>
<evidence type="ECO:0000313" key="3">
    <source>
        <dbReference type="Proteomes" id="UP000189705"/>
    </source>
</evidence>
<dbReference type="Pfam" id="PF06046">
    <property type="entry name" value="Sec6"/>
    <property type="match status" value="1"/>
</dbReference>
<dbReference type="CTD" id="90332"/>
<protein>
    <submittedName>
        <fullName evidence="4">LOW QUALITY PROTEIN: exocyst complex component 3-like protein 2</fullName>
    </submittedName>
</protein>
<dbReference type="InterPro" id="IPR042532">
    <property type="entry name" value="EXOC3/Sec6_C"/>
</dbReference>
<dbReference type="GO" id="GO:0006887">
    <property type="term" value="P:exocytosis"/>
    <property type="evidence" value="ECO:0007669"/>
    <property type="project" value="InterPro"/>
</dbReference>
<feature type="compositionally biased region" description="Acidic residues" evidence="2">
    <location>
        <begin position="281"/>
        <end position="291"/>
    </location>
</feature>
<dbReference type="STRING" id="38654.A0A3Q0HHW0"/>
<feature type="region of interest" description="Disordered" evidence="2">
    <location>
        <begin position="261"/>
        <end position="292"/>
    </location>
</feature>
<name>A0A3Q0HHW0_ALLSI</name>
<dbReference type="GeneID" id="102379711"/>
<evidence type="ECO:0000313" key="4">
    <source>
        <dbReference type="RefSeq" id="XP_025070110.1"/>
    </source>
</evidence>
<dbReference type="GO" id="GO:0051601">
    <property type="term" value="P:exocyst localization"/>
    <property type="evidence" value="ECO:0007669"/>
    <property type="project" value="TreeGrafter"/>
</dbReference>
<reference evidence="4" key="1">
    <citation type="submission" date="2025-08" db="UniProtKB">
        <authorList>
            <consortium name="RefSeq"/>
        </authorList>
    </citation>
    <scope>IDENTIFICATION</scope>
</reference>
<dbReference type="RefSeq" id="XP_025070110.1">
    <property type="nucleotide sequence ID" value="XM_025214325.1"/>
</dbReference>
<evidence type="ECO:0000256" key="2">
    <source>
        <dbReference type="SAM" id="MobiDB-lite"/>
    </source>
</evidence>
<feature type="region of interest" description="Disordered" evidence="2">
    <location>
        <begin position="1"/>
        <end position="58"/>
    </location>
</feature>
<dbReference type="Gene3D" id="1.10.357.70">
    <property type="entry name" value="Exocyst complex component Sec6, C-terminal domain"/>
    <property type="match status" value="1"/>
</dbReference>
<keyword evidence="3" id="KW-1185">Reference proteome</keyword>
<accession>A0A3Q0HHW0</accession>
<organism evidence="3 4">
    <name type="scientific">Alligator sinensis</name>
    <name type="common">Chinese alligator</name>
    <dbReference type="NCBI Taxonomy" id="38654"/>
    <lineage>
        <taxon>Eukaryota</taxon>
        <taxon>Metazoa</taxon>
        <taxon>Chordata</taxon>
        <taxon>Craniata</taxon>
        <taxon>Vertebrata</taxon>
        <taxon>Euteleostomi</taxon>
        <taxon>Archelosauria</taxon>
        <taxon>Archosauria</taxon>
        <taxon>Crocodylia</taxon>
        <taxon>Alligatoridae</taxon>
        <taxon>Alligatorinae</taxon>
        <taxon>Alligator</taxon>
    </lineage>
</organism>
<dbReference type="PANTHER" id="PTHR21292">
    <property type="entry name" value="EXOCYST COMPLEX COMPONENT SEC6-RELATED"/>
    <property type="match status" value="1"/>
</dbReference>
<dbReference type="InterPro" id="IPR010326">
    <property type="entry name" value="EXOC3/Sec6"/>
</dbReference>
<dbReference type="PANTHER" id="PTHR21292:SF7">
    <property type="entry name" value="EXOCYST COMPLEX COMPONENT 3-LIKE 2"/>
    <property type="match status" value="1"/>
</dbReference>
<dbReference type="InParanoid" id="A0A3Q0HHW0"/>
<dbReference type="GO" id="GO:0000145">
    <property type="term" value="C:exocyst"/>
    <property type="evidence" value="ECO:0007669"/>
    <property type="project" value="InterPro"/>
</dbReference>
<dbReference type="KEGG" id="asn:102379711"/>